<comment type="caution">
    <text evidence="3">The sequence shown here is derived from an EMBL/GenBank/DDBJ whole genome shotgun (WGS) entry which is preliminary data.</text>
</comment>
<name>A0A812AZM1_ACAPH</name>
<dbReference type="Proteomes" id="UP000597762">
    <property type="component" value="Unassembled WGS sequence"/>
</dbReference>
<keyword evidence="4" id="KW-1185">Reference proteome</keyword>
<dbReference type="EMBL" id="CAHIKZ030000236">
    <property type="protein sequence ID" value="CAE1162520.1"/>
    <property type="molecule type" value="Genomic_DNA"/>
</dbReference>
<gene>
    <name evidence="3" type="ORF">SPHA_7285</name>
</gene>
<dbReference type="AlphaFoldDB" id="A0A812AZM1"/>
<keyword evidence="2" id="KW-0812">Transmembrane</keyword>
<evidence type="ECO:0000313" key="3">
    <source>
        <dbReference type="EMBL" id="CAE1162520.1"/>
    </source>
</evidence>
<feature type="transmembrane region" description="Helical" evidence="2">
    <location>
        <begin position="6"/>
        <end position="28"/>
    </location>
</feature>
<feature type="region of interest" description="Disordered" evidence="1">
    <location>
        <begin position="194"/>
        <end position="221"/>
    </location>
</feature>
<evidence type="ECO:0000256" key="2">
    <source>
        <dbReference type="SAM" id="Phobius"/>
    </source>
</evidence>
<sequence length="221" mass="26141">MYFYFIQFISFYFFILFSTFIITVLLFCRASIFFSFSFSFFFFFLVWDFSSVSCVAFFSLFSFLFSLPFLSPLTIRPHHTHFQTYFFDILYYVRLFPVRLSVTLLLFYPPQPLFLFPLLSFLYLSALSTHDIPIISATIFSTFVRTSFYMFFLHLFSNSSVPFFFKALMMVGVRSAPHSHRPRKKNRSVYPFTPFTRPQPSHVGLADRTSARTSAEGERMT</sequence>
<evidence type="ECO:0000256" key="1">
    <source>
        <dbReference type="SAM" id="MobiDB-lite"/>
    </source>
</evidence>
<proteinExistence type="predicted"/>
<protein>
    <submittedName>
        <fullName evidence="3">Uncharacterized protein</fullName>
    </submittedName>
</protein>
<feature type="transmembrane region" description="Helical" evidence="2">
    <location>
        <begin position="40"/>
        <end position="69"/>
    </location>
</feature>
<keyword evidence="2" id="KW-0472">Membrane</keyword>
<organism evidence="3 4">
    <name type="scientific">Acanthosepion pharaonis</name>
    <name type="common">Pharaoh cuttlefish</name>
    <name type="synonym">Sepia pharaonis</name>
    <dbReference type="NCBI Taxonomy" id="158019"/>
    <lineage>
        <taxon>Eukaryota</taxon>
        <taxon>Metazoa</taxon>
        <taxon>Spiralia</taxon>
        <taxon>Lophotrochozoa</taxon>
        <taxon>Mollusca</taxon>
        <taxon>Cephalopoda</taxon>
        <taxon>Coleoidea</taxon>
        <taxon>Decapodiformes</taxon>
        <taxon>Sepiida</taxon>
        <taxon>Sepiina</taxon>
        <taxon>Sepiidae</taxon>
        <taxon>Acanthosepion</taxon>
    </lineage>
</organism>
<keyword evidence="2" id="KW-1133">Transmembrane helix</keyword>
<reference evidence="3" key="1">
    <citation type="submission" date="2021-01" db="EMBL/GenBank/DDBJ databases">
        <authorList>
            <person name="Li R."/>
            <person name="Bekaert M."/>
        </authorList>
    </citation>
    <scope>NUCLEOTIDE SEQUENCE</scope>
    <source>
        <strain evidence="3">Farmed</strain>
    </source>
</reference>
<accession>A0A812AZM1</accession>
<evidence type="ECO:0000313" key="4">
    <source>
        <dbReference type="Proteomes" id="UP000597762"/>
    </source>
</evidence>